<accession>F3Z2B9</accession>
<dbReference type="STRING" id="690850.Desaf_1826"/>
<reference evidence="2 3" key="1">
    <citation type="journal article" date="2011" name="J. Bacteriol.">
        <title>Genome sequence of the mercury-methylating and pleomorphic Desulfovibrio africanus Strain Walvis Bay.</title>
        <authorList>
            <person name="Brown S.D."/>
            <person name="Wall J.D."/>
            <person name="Kucken A.M."/>
            <person name="Gilmour C.C."/>
            <person name="Podar M."/>
            <person name="Brandt C.C."/>
            <person name="Teshima H."/>
            <person name="Detter J.C."/>
            <person name="Han C.S."/>
            <person name="Land M.L."/>
            <person name="Lucas S."/>
            <person name="Han J."/>
            <person name="Pennacchio L."/>
            <person name="Nolan M."/>
            <person name="Pitluck S."/>
            <person name="Woyke T."/>
            <person name="Goodwin L."/>
            <person name="Palumbo A.V."/>
            <person name="Elias D.A."/>
        </authorList>
    </citation>
    <scope>NUCLEOTIDE SEQUENCE [LARGE SCALE GENOMIC DNA]</scope>
    <source>
        <strain evidence="2 3">Walvis Bay</strain>
    </source>
</reference>
<dbReference type="KEGG" id="daf:Desaf_1826"/>
<evidence type="ECO:0000313" key="2">
    <source>
        <dbReference type="EMBL" id="EGJ50159.1"/>
    </source>
</evidence>
<organism evidence="2 3">
    <name type="scientific">Desulfocurvibacter africanus subsp. africanus str. Walvis Bay</name>
    <dbReference type="NCBI Taxonomy" id="690850"/>
    <lineage>
        <taxon>Bacteria</taxon>
        <taxon>Pseudomonadati</taxon>
        <taxon>Thermodesulfobacteriota</taxon>
        <taxon>Desulfovibrionia</taxon>
        <taxon>Desulfovibrionales</taxon>
        <taxon>Desulfovibrionaceae</taxon>
        <taxon>Desulfocurvibacter</taxon>
    </lineage>
</organism>
<evidence type="ECO:0000313" key="3">
    <source>
        <dbReference type="Proteomes" id="UP000007844"/>
    </source>
</evidence>
<dbReference type="EMBL" id="CP003221">
    <property type="protein sequence ID" value="EGJ50159.1"/>
    <property type="molecule type" value="Genomic_DNA"/>
</dbReference>
<dbReference type="InterPro" id="IPR035205">
    <property type="entry name" value="DUF5320"/>
</dbReference>
<name>F3Z2B9_DESAF</name>
<keyword evidence="3" id="KW-1185">Reference proteome</keyword>
<protein>
    <submittedName>
        <fullName evidence="2">Putative cytoplasmic protein</fullName>
    </submittedName>
</protein>
<evidence type="ECO:0000256" key="1">
    <source>
        <dbReference type="SAM" id="MobiDB-lite"/>
    </source>
</evidence>
<dbReference type="Proteomes" id="UP000007844">
    <property type="component" value="Chromosome"/>
</dbReference>
<dbReference type="RefSeq" id="WP_014259917.1">
    <property type="nucleotide sequence ID" value="NC_016629.1"/>
</dbReference>
<gene>
    <name evidence="2" type="ORF">Desaf_1826</name>
</gene>
<sequence>MPGFNGTGPLGKGPGSGRGLGRCMTGAGGRQMAGRGRGLGRQGVFAQDAGDVQGERIAALEAEIDALKSKLAQSEK</sequence>
<feature type="region of interest" description="Disordered" evidence="1">
    <location>
        <begin position="1"/>
        <end position="35"/>
    </location>
</feature>
<proteinExistence type="predicted"/>
<dbReference type="AlphaFoldDB" id="F3Z2B9"/>
<dbReference type="Pfam" id="PF17253">
    <property type="entry name" value="DUF5320"/>
    <property type="match status" value="1"/>
</dbReference>
<dbReference type="HOGENOM" id="CLU_2648535_0_0_7"/>